<protein>
    <submittedName>
        <fullName evidence="4">Iron-containing alcohol dehydrogenase</fullName>
    </submittedName>
</protein>
<dbReference type="AlphaFoldDB" id="A0A4U7JF78"/>
<evidence type="ECO:0000259" key="3">
    <source>
        <dbReference type="Pfam" id="PF25137"/>
    </source>
</evidence>
<organism evidence="4 5">
    <name type="scientific">Ruminiclostridium herbifermentans</name>
    <dbReference type="NCBI Taxonomy" id="2488810"/>
    <lineage>
        <taxon>Bacteria</taxon>
        <taxon>Bacillati</taxon>
        <taxon>Bacillota</taxon>
        <taxon>Clostridia</taxon>
        <taxon>Eubacteriales</taxon>
        <taxon>Oscillospiraceae</taxon>
        <taxon>Ruminiclostridium</taxon>
    </lineage>
</organism>
<evidence type="ECO:0000313" key="4">
    <source>
        <dbReference type="EMBL" id="QNU67414.1"/>
    </source>
</evidence>
<dbReference type="Gene3D" id="3.40.50.1970">
    <property type="match status" value="1"/>
</dbReference>
<dbReference type="GO" id="GO:0004022">
    <property type="term" value="F:alcohol dehydrogenase (NAD+) activity"/>
    <property type="evidence" value="ECO:0007669"/>
    <property type="project" value="TreeGrafter"/>
</dbReference>
<dbReference type="InterPro" id="IPR056798">
    <property type="entry name" value="ADH_Fe_C"/>
</dbReference>
<evidence type="ECO:0000313" key="5">
    <source>
        <dbReference type="Proteomes" id="UP000306409"/>
    </source>
</evidence>
<keyword evidence="1" id="KW-0560">Oxidoreductase</keyword>
<dbReference type="PANTHER" id="PTHR11496:SF104">
    <property type="entry name" value="3-DEOXY-ALPHA-D-MANNO-OCTULOSONATE 8-OXIDASE"/>
    <property type="match status" value="1"/>
</dbReference>
<dbReference type="GO" id="GO:0046872">
    <property type="term" value="F:metal ion binding"/>
    <property type="evidence" value="ECO:0007669"/>
    <property type="project" value="InterPro"/>
</dbReference>
<proteinExistence type="predicted"/>
<dbReference type="CDD" id="cd08185">
    <property type="entry name" value="Fe-ADH-like"/>
    <property type="match status" value="1"/>
</dbReference>
<dbReference type="EMBL" id="CP061336">
    <property type="protein sequence ID" value="QNU67414.1"/>
    <property type="molecule type" value="Genomic_DNA"/>
</dbReference>
<dbReference type="FunFam" id="3.40.50.1970:FF:000003">
    <property type="entry name" value="Alcohol dehydrogenase, iron-containing"/>
    <property type="match status" value="1"/>
</dbReference>
<dbReference type="PANTHER" id="PTHR11496">
    <property type="entry name" value="ALCOHOL DEHYDROGENASE"/>
    <property type="match status" value="1"/>
</dbReference>
<accession>A0A4U7JF78</accession>
<name>A0A4U7JF78_9FIRM</name>
<dbReference type="Proteomes" id="UP000306409">
    <property type="component" value="Chromosome"/>
</dbReference>
<evidence type="ECO:0000256" key="1">
    <source>
        <dbReference type="ARBA" id="ARBA00023002"/>
    </source>
</evidence>
<dbReference type="OrthoDB" id="9804734at2"/>
<dbReference type="InterPro" id="IPR039697">
    <property type="entry name" value="Alcohol_dehydrogenase_Fe"/>
</dbReference>
<gene>
    <name evidence="4" type="ORF">EHE19_002450</name>
</gene>
<dbReference type="InterPro" id="IPR001670">
    <property type="entry name" value="ADH_Fe/GldA"/>
</dbReference>
<feature type="domain" description="Fe-containing alcohol dehydrogenase-like C-terminal" evidence="3">
    <location>
        <begin position="192"/>
        <end position="388"/>
    </location>
</feature>
<sequence>MSFNYFMPTRILFGKGQLSNLHKQKLPGKKALIVTSAGTSMKKHGYLGRLEEQLKIAKVEYVLFDKILPNPIKPHVMEGAQLAKDSGCDFIIGLGGGSSIDSAKSIAVMATNEGDYWDYISGGSGKAKPVPNDPLPIVAITTTAGTGTEADPWTVITNDISNEKIGYGYDKTFPTLSIVDPDLMMTVPPHLTAFQGFDALFHSTEGYINVVANEMSDLYALKSIELLGKYLKVAVNDGSNEEAREKVALANTLAGMVEWLSGCTSEHSLEHALSAFHPELPHGAGLIMISEEYYTFFAKSGACDKRLVDMAKALGKLDAKEPMDFVTELAKLKKACGVDELKMSDYGVNLEELDKIAKNARETMGALFNCDAAQLSHEDVVEIYRKSYK</sequence>
<evidence type="ECO:0000259" key="2">
    <source>
        <dbReference type="Pfam" id="PF00465"/>
    </source>
</evidence>
<dbReference type="RefSeq" id="WP_137697755.1">
    <property type="nucleotide sequence ID" value="NZ_CP061336.1"/>
</dbReference>
<dbReference type="Pfam" id="PF00465">
    <property type="entry name" value="Fe-ADH"/>
    <property type="match status" value="1"/>
</dbReference>
<dbReference type="Pfam" id="PF25137">
    <property type="entry name" value="ADH_Fe_C"/>
    <property type="match status" value="1"/>
</dbReference>
<dbReference type="SUPFAM" id="SSF56796">
    <property type="entry name" value="Dehydroquinate synthase-like"/>
    <property type="match status" value="1"/>
</dbReference>
<dbReference type="Gene3D" id="1.20.1090.10">
    <property type="entry name" value="Dehydroquinate synthase-like - alpha domain"/>
    <property type="match status" value="1"/>
</dbReference>
<dbReference type="KEGG" id="rher:EHE19_002450"/>
<feature type="domain" description="Alcohol dehydrogenase iron-type/glycerol dehydrogenase GldA" evidence="2">
    <location>
        <begin position="8"/>
        <end position="181"/>
    </location>
</feature>
<reference evidence="4 5" key="1">
    <citation type="submission" date="2020-09" db="EMBL/GenBank/DDBJ databases">
        <title>Characterization and genome sequencing of Ruminiclostridium sp. nov. MA18.</title>
        <authorList>
            <person name="Rettenmaier R."/>
            <person name="Kowollik M.-L."/>
            <person name="Liebl W."/>
            <person name="Zverlov V."/>
        </authorList>
    </citation>
    <scope>NUCLEOTIDE SEQUENCE [LARGE SCALE GENOMIC DNA]</scope>
    <source>
        <strain evidence="4 5">MA18</strain>
    </source>
</reference>
<keyword evidence="5" id="KW-1185">Reference proteome</keyword>